<evidence type="ECO:0008006" key="8">
    <source>
        <dbReference type="Google" id="ProtNLM"/>
    </source>
</evidence>
<dbReference type="AlphaFoldDB" id="A0A3R7XUI9"/>
<evidence type="ECO:0000256" key="2">
    <source>
        <dbReference type="ARBA" id="ARBA00022827"/>
    </source>
</evidence>
<dbReference type="PANTHER" id="PTHR43014">
    <property type="entry name" value="MERCURIC REDUCTASE"/>
    <property type="match status" value="1"/>
</dbReference>
<dbReference type="EMBL" id="QZAB01000334">
    <property type="protein sequence ID" value="RQD85195.1"/>
    <property type="molecule type" value="Genomic_DNA"/>
</dbReference>
<dbReference type="Pfam" id="PF02852">
    <property type="entry name" value="Pyr_redox_dim"/>
    <property type="match status" value="1"/>
</dbReference>
<dbReference type="SUPFAM" id="SSF51905">
    <property type="entry name" value="FAD/NAD(P)-binding domain"/>
    <property type="match status" value="1"/>
</dbReference>
<dbReference type="PANTHER" id="PTHR43014:SF5">
    <property type="entry name" value="GLUTATHIONE REDUCTASE (NADPH)"/>
    <property type="match status" value="1"/>
</dbReference>
<dbReference type="Gene3D" id="3.50.50.60">
    <property type="entry name" value="FAD/NAD(P)-binding domain"/>
    <property type="match status" value="1"/>
</dbReference>
<sequence>MEIMFEDRIDAGEQLARKLEPYSENKPLVLAIPKGGAQVGAEVAKHLNCEFSYLVSRKLPFPDYTEGGFGAIAEDGSDYIIKDAALWLDRGTIERIKKEQIKEITRRIKVIRKSEPLPEMEGRTVILVDDGIAMGSTMMAAIRMCRNMKAERVVVAVPVAGRRTSLQIRSEADDYIVLTKPEDFRAVAQVYRNWYDVSDDEAIKIYEDFRKPEISMSEETHAHIHHDVVVVGTGASGTTVAHKCRSAGMDVAIVDDRSYGGTCAQRGCNPKKVLTSAAEVIDLTRKMDGRGIQGCKDTKIDWSSLINVKNQFTDPVPERVETNLSSREITTYHGTAKFRGKSVLDINGKIVHAKTIVLAIGARPRELGIKGEEHLLTSDDFLDLEQLPEEIVFIGGGYISFEFAHVAALAGANVTILNRSSQVLKEFDRDMVNIVLEATKDMGIEVVKNAPVISVTKEDDKFVVKTKDRTEYKCDLVVQGAGRVVDIERMEPSKANIEVSNAGVVVNKYLQSPCNPIVYAAGDCNENGPKLIPTANLEAFAVAENIIGGNRKMVDYTGIPAVLYTIPTLASVGIDSRSVRKGCQVISHDRSDWYSTRMFNGKYAASKVIIEESTDKILGAHILGRSAEEVINIFSIAMRKGITRQELKEMAYSYPSVCADIRHMIR</sequence>
<evidence type="ECO:0000313" key="7">
    <source>
        <dbReference type="Proteomes" id="UP000284763"/>
    </source>
</evidence>
<proteinExistence type="predicted"/>
<organism evidence="6 7">
    <name type="scientific">Methanosalsum natronophilum</name>
    <dbReference type="NCBI Taxonomy" id="768733"/>
    <lineage>
        <taxon>Archaea</taxon>
        <taxon>Methanobacteriati</taxon>
        <taxon>Methanobacteriota</taxon>
        <taxon>Stenosarchaea group</taxon>
        <taxon>Methanomicrobia</taxon>
        <taxon>Methanosarcinales</taxon>
        <taxon>Methanosarcinaceae</taxon>
        <taxon>Methanosalsum</taxon>
    </lineage>
</organism>
<comment type="caution">
    <text evidence="6">The sequence shown here is derived from an EMBL/GenBank/DDBJ whole genome shotgun (WGS) entry which is preliminary data.</text>
</comment>
<feature type="domain" description="Pyridine nucleotide-disulphide oxidoreductase dimerisation" evidence="4">
    <location>
        <begin position="559"/>
        <end position="658"/>
    </location>
</feature>
<dbReference type="InterPro" id="IPR004099">
    <property type="entry name" value="Pyr_nucl-diS_OxRdtase_dimer"/>
</dbReference>
<dbReference type="Proteomes" id="UP000284763">
    <property type="component" value="Unassembled WGS sequence"/>
</dbReference>
<evidence type="ECO:0000256" key="1">
    <source>
        <dbReference type="ARBA" id="ARBA00022630"/>
    </source>
</evidence>
<dbReference type="CDD" id="cd06223">
    <property type="entry name" value="PRTases_typeI"/>
    <property type="match status" value="1"/>
</dbReference>
<evidence type="ECO:0000259" key="3">
    <source>
        <dbReference type="Pfam" id="PF00156"/>
    </source>
</evidence>
<dbReference type="Pfam" id="PF00156">
    <property type="entry name" value="Pribosyltran"/>
    <property type="match status" value="1"/>
</dbReference>
<dbReference type="Gene3D" id="3.30.1310.20">
    <property type="entry name" value="PRTase-like"/>
    <property type="match status" value="1"/>
</dbReference>
<dbReference type="Pfam" id="PF07992">
    <property type="entry name" value="Pyr_redox_2"/>
    <property type="match status" value="1"/>
</dbReference>
<keyword evidence="2" id="KW-0274">FAD</keyword>
<evidence type="ECO:0000259" key="4">
    <source>
        <dbReference type="Pfam" id="PF02852"/>
    </source>
</evidence>
<accession>A0A3R7XUI9</accession>
<dbReference type="InterPro" id="IPR016156">
    <property type="entry name" value="FAD/NAD-linked_Rdtase_dimer_sf"/>
</dbReference>
<dbReference type="PRINTS" id="PR00368">
    <property type="entry name" value="FADPNR"/>
</dbReference>
<name>A0A3R7XUI9_9EURY</name>
<gene>
    <name evidence="6" type="ORF">D5R95_05280</name>
</gene>
<keyword evidence="1" id="KW-0285">Flavoprotein</keyword>
<dbReference type="Gene3D" id="3.40.50.2020">
    <property type="match status" value="1"/>
</dbReference>
<evidence type="ECO:0000259" key="5">
    <source>
        <dbReference type="Pfam" id="PF07992"/>
    </source>
</evidence>
<dbReference type="InterPro" id="IPR000836">
    <property type="entry name" value="PRTase_dom"/>
</dbReference>
<dbReference type="GO" id="GO:0016491">
    <property type="term" value="F:oxidoreductase activity"/>
    <property type="evidence" value="ECO:0007669"/>
    <property type="project" value="InterPro"/>
</dbReference>
<dbReference type="SUPFAM" id="SSF53271">
    <property type="entry name" value="PRTase-like"/>
    <property type="match status" value="1"/>
</dbReference>
<dbReference type="PRINTS" id="PR00411">
    <property type="entry name" value="PNDRDTASEI"/>
</dbReference>
<dbReference type="SUPFAM" id="SSF55424">
    <property type="entry name" value="FAD/NAD-linked reductases, dimerisation (C-terminal) domain"/>
    <property type="match status" value="1"/>
</dbReference>
<feature type="domain" description="FAD/NAD(P)-binding" evidence="5">
    <location>
        <begin position="226"/>
        <end position="537"/>
    </location>
</feature>
<dbReference type="InterPro" id="IPR023753">
    <property type="entry name" value="FAD/NAD-binding_dom"/>
</dbReference>
<feature type="domain" description="Phosphoribosyltransferase" evidence="3">
    <location>
        <begin position="16"/>
        <end position="190"/>
    </location>
</feature>
<dbReference type="InterPro" id="IPR029057">
    <property type="entry name" value="PRTase-like"/>
</dbReference>
<dbReference type="InterPro" id="IPR036188">
    <property type="entry name" value="FAD/NAD-bd_sf"/>
</dbReference>
<reference evidence="6 7" key="1">
    <citation type="submission" date="2018-08" db="EMBL/GenBank/DDBJ databases">
        <title>The metabolism and importance of syntrophic acetate oxidation coupled to methane or sulfide production in haloalkaline environments.</title>
        <authorList>
            <person name="Timmers P.H.A."/>
            <person name="Vavourakis C.D."/>
            <person name="Sorokin D.Y."/>
            <person name="Sinninghe Damste J.S."/>
            <person name="Muyzer G."/>
            <person name="Stams A.J.M."/>
            <person name="Plugge C.M."/>
        </authorList>
    </citation>
    <scope>NUCLEOTIDE SEQUENCE [LARGE SCALE GENOMIC DNA]</scope>
    <source>
        <strain evidence="6">MSAO_Arc3</strain>
    </source>
</reference>
<evidence type="ECO:0000313" key="6">
    <source>
        <dbReference type="EMBL" id="RQD85195.1"/>
    </source>
</evidence>
<protein>
    <recommendedName>
        <fullName evidence="8">NAD(P)/FAD-dependent oxidoreductase</fullName>
    </recommendedName>
</protein>